<evidence type="ECO:0000256" key="5">
    <source>
        <dbReference type="ARBA" id="ARBA00022531"/>
    </source>
</evidence>
<feature type="binding site" description="axial binding residue" evidence="8">
    <location>
        <position position="96"/>
    </location>
    <ligand>
        <name>chlorophyll b</name>
        <dbReference type="ChEBI" id="CHEBI:61721"/>
        <label>1</label>
    </ligand>
    <ligandPart>
        <name>Mg</name>
        <dbReference type="ChEBI" id="CHEBI:25107"/>
    </ligandPart>
</feature>
<feature type="binding site" evidence="8">
    <location>
        <position position="94"/>
    </location>
    <ligand>
        <name>chlorophyll a</name>
        <dbReference type="ChEBI" id="CHEBI:58416"/>
        <label>1</label>
    </ligand>
</feature>
<keyword evidence="8" id="KW-0148">Chlorophyll</keyword>
<feature type="binding site" evidence="8">
    <location>
        <position position="91"/>
    </location>
    <ligand>
        <name>chlorophyll a</name>
        <dbReference type="ChEBI" id="CHEBI:58416"/>
        <label>1</label>
    </ligand>
</feature>
<dbReference type="GO" id="GO:0016168">
    <property type="term" value="F:chlorophyll binding"/>
    <property type="evidence" value="ECO:0007669"/>
    <property type="project" value="UniProtKB-KW"/>
</dbReference>
<gene>
    <name evidence="10" type="ORF">OSIN01602_LOCUS10747</name>
</gene>
<evidence type="ECO:0000256" key="6">
    <source>
        <dbReference type="ARBA" id="ARBA00022640"/>
    </source>
</evidence>
<evidence type="ECO:0000256" key="4">
    <source>
        <dbReference type="ARBA" id="ARBA00022528"/>
    </source>
</evidence>
<dbReference type="AlphaFoldDB" id="A0A7S1ZJA9"/>
<dbReference type="Pfam" id="PF00504">
    <property type="entry name" value="Chloroa_b-bind"/>
    <property type="match status" value="1"/>
</dbReference>
<evidence type="ECO:0000256" key="1">
    <source>
        <dbReference type="ARBA" id="ARBA00004022"/>
    </source>
</evidence>
<feature type="chain" id="PRO_5030772702" description="Plastid light harvesting protein" evidence="9">
    <location>
        <begin position="36"/>
        <end position="230"/>
    </location>
</feature>
<evidence type="ECO:0000256" key="2">
    <source>
        <dbReference type="ARBA" id="ARBA00004229"/>
    </source>
</evidence>
<evidence type="ECO:0000256" key="8">
    <source>
        <dbReference type="PIRSR" id="PIRSR601344-1"/>
    </source>
</evidence>
<comment type="similarity">
    <text evidence="3">Belongs to the fucoxanthin chlorophyll protein family.</text>
</comment>
<dbReference type="InterPro" id="IPR001344">
    <property type="entry name" value="Chloro_AB-bd_pln"/>
</dbReference>
<feature type="binding site" evidence="8">
    <location>
        <position position="199"/>
    </location>
    <ligand>
        <name>chlorophyll a</name>
        <dbReference type="ChEBI" id="CHEBI:58416"/>
        <label>1</label>
    </ligand>
</feature>
<evidence type="ECO:0000256" key="9">
    <source>
        <dbReference type="SAM" id="SignalP"/>
    </source>
</evidence>
<keyword evidence="6" id="KW-0934">Plastid</keyword>
<keyword evidence="5" id="KW-0602">Photosynthesis</keyword>
<dbReference type="GO" id="GO:0009765">
    <property type="term" value="P:photosynthesis, light harvesting"/>
    <property type="evidence" value="ECO:0007669"/>
    <property type="project" value="InterPro"/>
</dbReference>
<dbReference type="GO" id="GO:0016020">
    <property type="term" value="C:membrane"/>
    <property type="evidence" value="ECO:0007669"/>
    <property type="project" value="InterPro"/>
</dbReference>
<reference evidence="10" key="1">
    <citation type="submission" date="2021-01" db="EMBL/GenBank/DDBJ databases">
        <authorList>
            <person name="Corre E."/>
            <person name="Pelletier E."/>
            <person name="Niang G."/>
            <person name="Scheremetjew M."/>
            <person name="Finn R."/>
            <person name="Kale V."/>
            <person name="Holt S."/>
            <person name="Cochrane G."/>
            <person name="Meng A."/>
            <person name="Brown T."/>
            <person name="Cohen L."/>
        </authorList>
    </citation>
    <scope>NUCLEOTIDE SEQUENCE</scope>
    <source>
        <strain evidence="10">Grunow 1884</strain>
    </source>
</reference>
<dbReference type="InterPro" id="IPR022796">
    <property type="entry name" value="Chloroa_b-bind"/>
</dbReference>
<keyword evidence="4" id="KW-0150">Chloroplast</keyword>
<dbReference type="Gene3D" id="1.10.3460.10">
    <property type="entry name" value="Chlorophyll a/b binding protein domain"/>
    <property type="match status" value="1"/>
</dbReference>
<feature type="signal peptide" evidence="9">
    <location>
        <begin position="1"/>
        <end position="35"/>
    </location>
</feature>
<sequence length="230" mass="24355">MAKLSPVETPSLSRPATMAKLSLVALAALAASASAFTAPSASSAPKTALSATGFEEVGGKPWDPLGLGGLEDAADTFPNMFPRSQFLQEAEIKHGRMSMLAWTGVWATHVGGMGLGMHIPGFPVESDWTKALGVFASEQPAWFAGILLFISVAEGESVGHSGDNWRNMGTKTPGDLGFDPYGLKQRLTEEEYARYQIVELKNGRAAMIAMASLFAMESIPGSVPIMDVFS</sequence>
<proteinExistence type="inferred from homology"/>
<keyword evidence="8" id="KW-0157">Chromophore</keyword>
<dbReference type="SUPFAM" id="SSF103511">
    <property type="entry name" value="Chlorophyll a-b binding protein"/>
    <property type="match status" value="1"/>
</dbReference>
<name>A0A7S1ZJA9_TRICV</name>
<keyword evidence="7" id="KW-0437">Light-harvesting polypeptide</keyword>
<comment type="function">
    <text evidence="1">The light-harvesting complex (LHC) functions as a light receptor, it captures and delivers excitation energy to photosystems with which it is closely associated. Energy is transferred from the carotenoid and chlorophyll C (or B) to chlorophyll A and the photosynthetic reaction centers where it is used to synthesize ATP and reducing power.</text>
</comment>
<evidence type="ECO:0000256" key="3">
    <source>
        <dbReference type="ARBA" id="ARBA00005933"/>
    </source>
</evidence>
<keyword evidence="9" id="KW-0732">Signal</keyword>
<evidence type="ECO:0008006" key="11">
    <source>
        <dbReference type="Google" id="ProtNLM"/>
    </source>
</evidence>
<dbReference type="EMBL" id="HBGO01018751">
    <property type="protein sequence ID" value="CAD9340611.1"/>
    <property type="molecule type" value="Transcribed_RNA"/>
</dbReference>
<organism evidence="10">
    <name type="scientific">Trieres chinensis</name>
    <name type="common">Marine centric diatom</name>
    <name type="synonym">Odontella sinensis</name>
    <dbReference type="NCBI Taxonomy" id="1514140"/>
    <lineage>
        <taxon>Eukaryota</taxon>
        <taxon>Sar</taxon>
        <taxon>Stramenopiles</taxon>
        <taxon>Ochrophyta</taxon>
        <taxon>Bacillariophyta</taxon>
        <taxon>Mediophyceae</taxon>
        <taxon>Biddulphiophycidae</taxon>
        <taxon>Eupodiscales</taxon>
        <taxon>Parodontellaceae</taxon>
        <taxon>Trieres</taxon>
    </lineage>
</organism>
<dbReference type="PANTHER" id="PTHR21649">
    <property type="entry name" value="CHLOROPHYLL A/B BINDING PROTEIN"/>
    <property type="match status" value="1"/>
</dbReference>
<feature type="binding site" evidence="8">
    <location>
        <position position="204"/>
    </location>
    <ligand>
        <name>chlorophyll a</name>
        <dbReference type="ChEBI" id="CHEBI:58416"/>
        <label>1</label>
    </ligand>
</feature>
<feature type="binding site" evidence="8">
    <location>
        <position position="202"/>
    </location>
    <ligand>
        <name>chlorophyll a</name>
        <dbReference type="ChEBI" id="CHEBI:58416"/>
        <label>1</label>
    </ligand>
</feature>
<accession>A0A7S1ZJA9</accession>
<comment type="subcellular location">
    <subcellularLocation>
        <location evidence="2">Plastid</location>
        <location evidence="2">Chloroplast</location>
    </subcellularLocation>
</comment>
<feature type="binding site" evidence="8">
    <location>
        <position position="62"/>
    </location>
    <ligand>
        <name>chlorophyll a</name>
        <dbReference type="ChEBI" id="CHEBI:58416"/>
        <label>1</label>
    </ligand>
</feature>
<evidence type="ECO:0000256" key="7">
    <source>
        <dbReference type="ARBA" id="ARBA00023243"/>
    </source>
</evidence>
<protein>
    <recommendedName>
        <fullName evidence="11">Plastid light harvesting protein</fullName>
    </recommendedName>
</protein>
<evidence type="ECO:0000313" key="10">
    <source>
        <dbReference type="EMBL" id="CAD9340611.1"/>
    </source>
</evidence>
<dbReference type="GO" id="GO:0009507">
    <property type="term" value="C:chloroplast"/>
    <property type="evidence" value="ECO:0007669"/>
    <property type="project" value="UniProtKB-SubCell"/>
</dbReference>
<dbReference type="GO" id="GO:0030076">
    <property type="term" value="C:light-harvesting complex"/>
    <property type="evidence" value="ECO:0007669"/>
    <property type="project" value="UniProtKB-KW"/>
</dbReference>